<organism evidence="5 6">
    <name type="scientific">Pseudomonas cremoricolorata</name>
    <dbReference type="NCBI Taxonomy" id="157783"/>
    <lineage>
        <taxon>Bacteria</taxon>
        <taxon>Pseudomonadati</taxon>
        <taxon>Pseudomonadota</taxon>
        <taxon>Gammaproteobacteria</taxon>
        <taxon>Pseudomonadales</taxon>
        <taxon>Pseudomonadaceae</taxon>
        <taxon>Pseudomonas</taxon>
    </lineage>
</organism>
<dbReference type="InterPro" id="IPR023213">
    <property type="entry name" value="CAT-like_dom_sf"/>
</dbReference>
<protein>
    <recommendedName>
        <fullName evidence="4">Carrier domain-containing protein</fullName>
    </recommendedName>
</protein>
<name>A0A089WM74_9PSED</name>
<dbReference type="CDD" id="cd05930">
    <property type="entry name" value="A_NRPS"/>
    <property type="match status" value="1"/>
</dbReference>
<dbReference type="InterPro" id="IPR036736">
    <property type="entry name" value="ACP-like_sf"/>
</dbReference>
<dbReference type="Gene3D" id="3.30.300.30">
    <property type="match status" value="1"/>
</dbReference>
<keyword evidence="6" id="KW-1185">Reference proteome</keyword>
<dbReference type="PROSITE" id="PS00455">
    <property type="entry name" value="AMP_BINDING"/>
    <property type="match status" value="1"/>
</dbReference>
<dbReference type="Pfam" id="PF00501">
    <property type="entry name" value="AMP-binding"/>
    <property type="match status" value="1"/>
</dbReference>
<keyword evidence="2" id="KW-0596">Phosphopantetheine</keyword>
<dbReference type="Gene3D" id="3.30.559.10">
    <property type="entry name" value="Chloramphenicol acetyltransferase-like domain"/>
    <property type="match status" value="1"/>
</dbReference>
<keyword evidence="3" id="KW-0597">Phosphoprotein</keyword>
<reference evidence="5 6" key="1">
    <citation type="submission" date="2014-09" db="EMBL/GenBank/DDBJ databases">
        <authorList>
            <person name="Chan K.-G."/>
        </authorList>
    </citation>
    <scope>NUCLEOTIDE SEQUENCE [LARGE SCALE GENOMIC DNA]</scope>
    <source>
        <strain evidence="5 6">ND07</strain>
    </source>
</reference>
<evidence type="ECO:0000313" key="5">
    <source>
        <dbReference type="EMBL" id="AIR88249.1"/>
    </source>
</evidence>
<dbReference type="InterPro" id="IPR010071">
    <property type="entry name" value="AA_adenyl_dom"/>
</dbReference>
<dbReference type="OrthoDB" id="9757559at2"/>
<dbReference type="NCBIfam" id="TIGR01733">
    <property type="entry name" value="AA-adenyl-dom"/>
    <property type="match status" value="1"/>
</dbReference>
<dbReference type="PANTHER" id="PTHR45527:SF1">
    <property type="entry name" value="FATTY ACID SYNTHASE"/>
    <property type="match status" value="1"/>
</dbReference>
<dbReference type="Gene3D" id="3.40.50.980">
    <property type="match status" value="2"/>
</dbReference>
<dbReference type="KEGG" id="psw:LK03_02895"/>
<dbReference type="GO" id="GO:0031177">
    <property type="term" value="F:phosphopantetheine binding"/>
    <property type="evidence" value="ECO:0007669"/>
    <property type="project" value="InterPro"/>
</dbReference>
<evidence type="ECO:0000256" key="3">
    <source>
        <dbReference type="ARBA" id="ARBA00022553"/>
    </source>
</evidence>
<dbReference type="SUPFAM" id="SSF47336">
    <property type="entry name" value="ACP-like"/>
    <property type="match status" value="1"/>
</dbReference>
<dbReference type="InterPro" id="IPR025110">
    <property type="entry name" value="AMP-bd_C"/>
</dbReference>
<comment type="cofactor">
    <cofactor evidence="1">
        <name>pantetheine 4'-phosphate</name>
        <dbReference type="ChEBI" id="CHEBI:47942"/>
    </cofactor>
</comment>
<dbReference type="GO" id="GO:0009366">
    <property type="term" value="C:enterobactin synthetase complex"/>
    <property type="evidence" value="ECO:0007669"/>
    <property type="project" value="TreeGrafter"/>
</dbReference>
<gene>
    <name evidence="5" type="ORF">LK03_02895</name>
</gene>
<feature type="domain" description="Carrier" evidence="4">
    <location>
        <begin position="940"/>
        <end position="1015"/>
    </location>
</feature>
<dbReference type="Gene3D" id="3.30.559.30">
    <property type="entry name" value="Nonribosomal peptide synthetase, condensation domain"/>
    <property type="match status" value="1"/>
</dbReference>
<dbReference type="Gene3D" id="2.30.38.10">
    <property type="entry name" value="Luciferase, Domain 3"/>
    <property type="match status" value="1"/>
</dbReference>
<evidence type="ECO:0000256" key="2">
    <source>
        <dbReference type="ARBA" id="ARBA00022450"/>
    </source>
</evidence>
<accession>A0A089WM74</accession>
<dbReference type="STRING" id="157783.LK03_02895"/>
<dbReference type="InterPro" id="IPR020806">
    <property type="entry name" value="PKS_PP-bd"/>
</dbReference>
<dbReference type="RefSeq" id="WP_038410980.1">
    <property type="nucleotide sequence ID" value="NZ_CP009455.1"/>
</dbReference>
<dbReference type="InterPro" id="IPR020845">
    <property type="entry name" value="AMP-binding_CS"/>
</dbReference>
<dbReference type="PROSITE" id="PS00012">
    <property type="entry name" value="PHOSPHOPANTETHEINE"/>
    <property type="match status" value="1"/>
</dbReference>
<dbReference type="GO" id="GO:0009239">
    <property type="term" value="P:enterobactin biosynthetic process"/>
    <property type="evidence" value="ECO:0007669"/>
    <property type="project" value="TreeGrafter"/>
</dbReference>
<dbReference type="GO" id="GO:0043041">
    <property type="term" value="P:amino acid activation for nonribosomal peptide biosynthetic process"/>
    <property type="evidence" value="ECO:0007669"/>
    <property type="project" value="TreeGrafter"/>
</dbReference>
<dbReference type="InterPro" id="IPR029058">
    <property type="entry name" value="AB_hydrolase_fold"/>
</dbReference>
<proteinExistence type="predicted"/>
<evidence type="ECO:0000256" key="1">
    <source>
        <dbReference type="ARBA" id="ARBA00001957"/>
    </source>
</evidence>
<dbReference type="Gene3D" id="3.40.50.1820">
    <property type="entry name" value="alpha/beta hydrolase"/>
    <property type="match status" value="1"/>
</dbReference>
<dbReference type="InterPro" id="IPR009081">
    <property type="entry name" value="PP-bd_ACP"/>
</dbReference>
<dbReference type="AlphaFoldDB" id="A0A089WM74"/>
<dbReference type="Pfam" id="PF13193">
    <property type="entry name" value="AMP-binding_C"/>
    <property type="match status" value="1"/>
</dbReference>
<dbReference type="SUPFAM" id="SSF56801">
    <property type="entry name" value="Acetyl-CoA synthetase-like"/>
    <property type="match status" value="1"/>
</dbReference>
<dbReference type="SUPFAM" id="SSF52777">
    <property type="entry name" value="CoA-dependent acyltransferases"/>
    <property type="match status" value="2"/>
</dbReference>
<dbReference type="InterPro" id="IPR001242">
    <property type="entry name" value="Condensation_dom"/>
</dbReference>
<dbReference type="InterPro" id="IPR006162">
    <property type="entry name" value="Ppantetheine_attach_site"/>
</dbReference>
<evidence type="ECO:0000313" key="6">
    <source>
        <dbReference type="Proteomes" id="UP000029493"/>
    </source>
</evidence>
<dbReference type="GO" id="GO:0047527">
    <property type="term" value="F:2,3-dihydroxybenzoate-serine ligase activity"/>
    <property type="evidence" value="ECO:0007669"/>
    <property type="project" value="TreeGrafter"/>
</dbReference>
<dbReference type="Pfam" id="PF00550">
    <property type="entry name" value="PP-binding"/>
    <property type="match status" value="1"/>
</dbReference>
<dbReference type="InterPro" id="IPR045851">
    <property type="entry name" value="AMP-bd_C_sf"/>
</dbReference>
<dbReference type="eggNOG" id="COG1020">
    <property type="taxonomic scope" value="Bacteria"/>
</dbReference>
<dbReference type="EMBL" id="CP009455">
    <property type="protein sequence ID" value="AIR88249.1"/>
    <property type="molecule type" value="Genomic_DNA"/>
</dbReference>
<dbReference type="Pfam" id="PF00668">
    <property type="entry name" value="Condensation"/>
    <property type="match status" value="1"/>
</dbReference>
<sequence length="1050" mass="111673">MSDIDLQHRGAGLALLAEQQHWSDPAHGADGLHLLRIDIAGELDQPVLHAALNDLALRQQVLTSAIAAVPGYHGQRQFPAARAPQVPLSVNDGTSAEDIAAWVAQAAQSARIAARLQRLGSGDWQLTLALPKALLDAGSLGVLAEQLLDAYRQGPAGADDELGQFDQYLQWRAEVVLDEDAGQAAQYWQAHLGNPAVSLPQLPYRRSGVHAAVNGVAQVQAAVPTELRQAVEALAGAQGVSADSVLQAAWWLLLARLSGRSALIAGWRHDGRHDYGFFEQTLGLFEKTLPLHLPLDLQRPFDQCLAQLAAVLDTHRTWQEYCPGSSRATPPSHSFAVRRLPAFDEVRGAQWTAQVSAGLEPGIELALQVGLDAAGAVQALSLTYLSQHYSAAAMAGLLAQYQVLLRGIVAAPATAAGDLPLLGDVERSRLLALNPPSAALDTRLNLAERIRDWAESTPDATALVSAAQTLSYAELEQQVQTLAAHMAAHGVVRGQRVALALPRSAHWLVAALASWRLGAAWLALDPQWPVARQALLLEQAGAALLVSEQPQEHEITQLHLAGLDFSHAPAILPEQPALNASDLAYVLFTSGSTGTPKAVAVEHGALFNYVAAASAALDLASCRHFAFSASVVADLGHTSLFGALYHGATLHLADDATVQDAQAFAGFIREQAIDCLKIVPSHLAALLDTPAPALPATLVLGGEALPPALAERLLHQRPELRLFNHYGPSESTVGVAVHRVTLDDLDAAALPLSHVLANNQLLVLDAQRRLVASGELGELYIGGAQLARGYLNAPDAQAQAFIEHPWLPGQRLYRSGDLARYRPEGGIVLYGRADQQVKLRGFRVELAEIEAQLAALAGVSEAAVVLDAQHEPLAFVTALGTAPADGAESLKGQLQQRLPAVMVPRQVHVLAQMPRLGNGKIDRKALASLDLGAAQQPYVAPRDALENLLAGRMAQLLGSERLSVEQDFFAAGGHSLLVIKLVAGIRKLLHCDVHPGVVFDNPSPAALAQALRLQEAAPGQLEKLATARLRLEAMSPEEKARLLEKAQSLG</sequence>
<dbReference type="GO" id="GO:0005829">
    <property type="term" value="C:cytosol"/>
    <property type="evidence" value="ECO:0007669"/>
    <property type="project" value="TreeGrafter"/>
</dbReference>
<dbReference type="PANTHER" id="PTHR45527">
    <property type="entry name" value="NONRIBOSOMAL PEPTIDE SYNTHETASE"/>
    <property type="match status" value="1"/>
</dbReference>
<dbReference type="PROSITE" id="PS50075">
    <property type="entry name" value="CARRIER"/>
    <property type="match status" value="1"/>
</dbReference>
<dbReference type="SMART" id="SM00823">
    <property type="entry name" value="PKS_PP"/>
    <property type="match status" value="1"/>
</dbReference>
<evidence type="ECO:0000259" key="4">
    <source>
        <dbReference type="PROSITE" id="PS50075"/>
    </source>
</evidence>
<dbReference type="Proteomes" id="UP000029493">
    <property type="component" value="Chromosome"/>
</dbReference>
<dbReference type="InterPro" id="IPR000873">
    <property type="entry name" value="AMP-dep_synth/lig_dom"/>
</dbReference>